<evidence type="ECO:0000313" key="3">
    <source>
        <dbReference type="Proteomes" id="UP000053758"/>
    </source>
</evidence>
<evidence type="ECO:0000313" key="2">
    <source>
        <dbReference type="EMBL" id="GAK65240.1"/>
    </source>
</evidence>
<dbReference type="Gene3D" id="3.40.50.1240">
    <property type="entry name" value="Phosphoglycerate mutase-like"/>
    <property type="match status" value="1"/>
</dbReference>
<dbReference type="PANTHER" id="PTHR11567">
    <property type="entry name" value="ACID PHOSPHATASE-RELATED"/>
    <property type="match status" value="1"/>
</dbReference>
<dbReference type="GO" id="GO:0016791">
    <property type="term" value="F:phosphatase activity"/>
    <property type="evidence" value="ECO:0007669"/>
    <property type="project" value="TreeGrafter"/>
</dbReference>
<dbReference type="HOGENOM" id="CLU_030126_0_0_1"/>
<dbReference type="Proteomes" id="UP000053758">
    <property type="component" value="Unassembled WGS sequence"/>
</dbReference>
<dbReference type="Pfam" id="PF00328">
    <property type="entry name" value="His_Phos_2"/>
    <property type="match status" value="1"/>
</dbReference>
<evidence type="ECO:0000256" key="1">
    <source>
        <dbReference type="ARBA" id="ARBA00005375"/>
    </source>
</evidence>
<dbReference type="SUPFAM" id="SSF53254">
    <property type="entry name" value="Phosphoglycerate mutase-like"/>
    <property type="match status" value="1"/>
</dbReference>
<organism evidence="2 3">
    <name type="scientific">Pseudozyma antarctica</name>
    <name type="common">Yeast</name>
    <name type="synonym">Candida antarctica</name>
    <dbReference type="NCBI Taxonomy" id="84753"/>
    <lineage>
        <taxon>Eukaryota</taxon>
        <taxon>Fungi</taxon>
        <taxon>Dikarya</taxon>
        <taxon>Basidiomycota</taxon>
        <taxon>Ustilaginomycotina</taxon>
        <taxon>Ustilaginomycetes</taxon>
        <taxon>Ustilaginales</taxon>
        <taxon>Ustilaginaceae</taxon>
        <taxon>Moesziomyces</taxon>
    </lineage>
</organism>
<dbReference type="OrthoDB" id="10262962at2759"/>
<dbReference type="InterPro" id="IPR029033">
    <property type="entry name" value="His_PPase_superfam"/>
</dbReference>
<gene>
    <name evidence="2" type="ORF">PAN0_008c3457</name>
</gene>
<dbReference type="EMBL" id="DF830075">
    <property type="protein sequence ID" value="GAK65240.1"/>
    <property type="molecule type" value="Genomic_DNA"/>
</dbReference>
<keyword evidence="3" id="KW-1185">Reference proteome</keyword>
<sequence>MSNVSVFPGVFNSSITPAGLPWDTYNYCNAPHVKAKHYTAAPEAKNATLVYVSVVQRHHKRTPDNLYPNENALNPTSGWDCSNYQQVSYGVGAGDAAGAQGHAMYRKIQNPTWHPLRSLLWNGTCDAGMLSADGLRDSIQHGKDFYSVYGPQGKNPLLRRGVNEEDVYIRTSNSDRTYQVAGGLLAGMGVQGDKFPVHTMPSNLDDIVPNYSCAYADTQRSAANAHPTWTSHLAGQADLFKQLNAVVGTANSSGWNSWIDHHFDAMASRQCHGHPLPTNTSTGTTISQDLANKAYAEGHWEYDWIWNSSPSADAYVRYGFGVFTQELARNLHMLKDGKDHRKLKYYIGHDGTMVRLYKTLALDGAFKWPALGSEVVFEVYKTTQGMYVRVLKDAKPIKTTAKDIADSNGYISWTPIEKLAAYLDARVPSDLFAKCVAGK</sequence>
<dbReference type="InterPro" id="IPR000560">
    <property type="entry name" value="His_Pase_clade-2"/>
</dbReference>
<dbReference type="InterPro" id="IPR050645">
    <property type="entry name" value="Histidine_acid_phosphatase"/>
</dbReference>
<dbReference type="GeneID" id="26304245"/>
<accession>A0A081CEZ4</accession>
<name>A0A081CEZ4_PSEA2</name>
<comment type="similarity">
    <text evidence="1">Belongs to the histidine acid phosphatase family.</text>
</comment>
<reference evidence="3" key="1">
    <citation type="journal article" date="2014" name="Genome Announc.">
        <title>Draft Genome Sequence of the Yeast Pseudozyma antarctica Type Strain JCM10317, a Producer of the Glycolipid Biosurfactants, Mannosylerythritol Lipids.</title>
        <authorList>
            <person name="Saika A."/>
            <person name="Koike H."/>
            <person name="Hori T."/>
            <person name="Fukuoka T."/>
            <person name="Sato S."/>
            <person name="Habe H."/>
            <person name="Kitamoto D."/>
            <person name="Morita T."/>
        </authorList>
    </citation>
    <scope>NUCLEOTIDE SEQUENCE [LARGE SCALE GENOMIC DNA]</scope>
    <source>
        <strain evidence="3">JCM 10317</strain>
    </source>
</reference>
<proteinExistence type="inferred from homology"/>
<dbReference type="AlphaFoldDB" id="A0A081CEZ4"/>
<dbReference type="RefSeq" id="XP_014656444.1">
    <property type="nucleotide sequence ID" value="XM_014800958.1"/>
</dbReference>
<protein>
    <submittedName>
        <fullName evidence="2">Phosphoglycerate mutase-like protein</fullName>
    </submittedName>
</protein>
<dbReference type="PANTHER" id="PTHR11567:SF195">
    <property type="entry name" value="ACID PHOSPHATASE, PUTATIVE (AFU_ORTHOLOGUE AFUA_3G14570)-RELATED"/>
    <property type="match status" value="1"/>
</dbReference>